<dbReference type="PROSITE" id="PS50405">
    <property type="entry name" value="GST_CTER"/>
    <property type="match status" value="1"/>
</dbReference>
<dbReference type="CDD" id="cd03048">
    <property type="entry name" value="GST_N_Ure2p_like"/>
    <property type="match status" value="1"/>
</dbReference>
<organism evidence="4 5">
    <name type="scientific">Xylaria flabelliformis</name>
    <dbReference type="NCBI Taxonomy" id="2512241"/>
    <lineage>
        <taxon>Eukaryota</taxon>
        <taxon>Fungi</taxon>
        <taxon>Dikarya</taxon>
        <taxon>Ascomycota</taxon>
        <taxon>Pezizomycotina</taxon>
        <taxon>Sordariomycetes</taxon>
        <taxon>Xylariomycetidae</taxon>
        <taxon>Xylariales</taxon>
        <taxon>Xylariaceae</taxon>
        <taxon>Xylaria</taxon>
    </lineage>
</organism>
<accession>A0A553HT28</accession>
<dbReference type="EMBL" id="VFLP01000049">
    <property type="protein sequence ID" value="TRX91110.1"/>
    <property type="molecule type" value="Genomic_DNA"/>
</dbReference>
<evidence type="ECO:0000313" key="5">
    <source>
        <dbReference type="Proteomes" id="UP000319160"/>
    </source>
</evidence>
<evidence type="ECO:0000259" key="2">
    <source>
        <dbReference type="PROSITE" id="PS50404"/>
    </source>
</evidence>
<dbReference type="SFLD" id="SFLDS00019">
    <property type="entry name" value="Glutathione_Transferase_(cytos"/>
    <property type="match status" value="1"/>
</dbReference>
<dbReference type="AlphaFoldDB" id="A0A553HT28"/>
<evidence type="ECO:0000313" key="4">
    <source>
        <dbReference type="EMBL" id="TRX91110.1"/>
    </source>
</evidence>
<comment type="caution">
    <text evidence="4">The sequence shown here is derived from an EMBL/GenBank/DDBJ whole genome shotgun (WGS) entry which is preliminary data.</text>
</comment>
<dbReference type="PANTHER" id="PTHR44051">
    <property type="entry name" value="GLUTATHIONE S-TRANSFERASE-RELATED"/>
    <property type="match status" value="1"/>
</dbReference>
<dbReference type="PANTHER" id="PTHR44051:SF3">
    <property type="entry name" value="TRANSCRIPTIONAL REGULATOR URE2"/>
    <property type="match status" value="1"/>
</dbReference>
<dbReference type="OrthoDB" id="422574at2759"/>
<dbReference type="SFLD" id="SFLDG00358">
    <property type="entry name" value="Main_(cytGST)"/>
    <property type="match status" value="1"/>
</dbReference>
<reference evidence="5" key="1">
    <citation type="submission" date="2019-06" db="EMBL/GenBank/DDBJ databases">
        <title>Draft genome sequence of the griseofulvin-producing fungus Xylaria cubensis strain G536.</title>
        <authorList>
            <person name="Mead M.E."/>
            <person name="Raja H.A."/>
            <person name="Steenwyk J.L."/>
            <person name="Knowles S.L."/>
            <person name="Oberlies N.H."/>
            <person name="Rokas A."/>
        </authorList>
    </citation>
    <scope>NUCLEOTIDE SEQUENCE [LARGE SCALE GENOMIC DNA]</scope>
    <source>
        <strain evidence="5">G536</strain>
    </source>
</reference>
<dbReference type="Gene3D" id="3.40.30.10">
    <property type="entry name" value="Glutaredoxin"/>
    <property type="match status" value="1"/>
</dbReference>
<dbReference type="InterPro" id="IPR004045">
    <property type="entry name" value="Glutathione_S-Trfase_N"/>
</dbReference>
<keyword evidence="5" id="KW-1185">Reference proteome</keyword>
<dbReference type="SUPFAM" id="SSF52833">
    <property type="entry name" value="Thioredoxin-like"/>
    <property type="match status" value="1"/>
</dbReference>
<dbReference type="PROSITE" id="PS50404">
    <property type="entry name" value="GST_NTER"/>
    <property type="match status" value="1"/>
</dbReference>
<dbReference type="Pfam" id="PF00043">
    <property type="entry name" value="GST_C"/>
    <property type="match status" value="1"/>
</dbReference>
<evidence type="ECO:0000259" key="3">
    <source>
        <dbReference type="PROSITE" id="PS50405"/>
    </source>
</evidence>
<name>A0A553HT28_9PEZI</name>
<proteinExistence type="inferred from homology"/>
<dbReference type="Proteomes" id="UP000319160">
    <property type="component" value="Unassembled WGS sequence"/>
</dbReference>
<protein>
    <recommendedName>
        <fullName evidence="6">Glutathione S-transferase</fullName>
    </recommendedName>
</protein>
<dbReference type="Gene3D" id="1.20.1050.10">
    <property type="match status" value="2"/>
</dbReference>
<dbReference type="InterPro" id="IPR010987">
    <property type="entry name" value="Glutathione-S-Trfase_C-like"/>
</dbReference>
<evidence type="ECO:0000256" key="1">
    <source>
        <dbReference type="ARBA" id="ARBA00007409"/>
    </source>
</evidence>
<comment type="similarity">
    <text evidence="1">Belongs to the GST superfamily.</text>
</comment>
<dbReference type="Pfam" id="PF13409">
    <property type="entry name" value="GST_N_2"/>
    <property type="match status" value="1"/>
</dbReference>
<feature type="domain" description="GST C-terminal" evidence="3">
    <location>
        <begin position="93"/>
        <end position="236"/>
    </location>
</feature>
<dbReference type="SUPFAM" id="SSF47616">
    <property type="entry name" value="GST C-terminal domain-like"/>
    <property type="match status" value="1"/>
</dbReference>
<gene>
    <name evidence="4" type="ORF">FHL15_008092</name>
</gene>
<evidence type="ECO:0008006" key="6">
    <source>
        <dbReference type="Google" id="ProtNLM"/>
    </source>
</evidence>
<dbReference type="STRING" id="2512241.A0A553HT28"/>
<dbReference type="InterPro" id="IPR036282">
    <property type="entry name" value="Glutathione-S-Trfase_C_sf"/>
</dbReference>
<feature type="domain" description="GST N-terminal" evidence="2">
    <location>
        <begin position="4"/>
        <end position="85"/>
    </location>
</feature>
<dbReference type="InterPro" id="IPR004046">
    <property type="entry name" value="GST_C"/>
</dbReference>
<sequence length="250" mass="29275">MQPIKVYNGRHGTGPNPWKVILVLAELDLPYQIEWIDYSESKEEPYVLLNPNGRLPAMVDPNNGVTLFESGAIINYIVDVYDKNYKLTYGDDRLAEKYQVQSWLMLQMSGQGPMFGQMVWFTYFHVEENLTTPLQRYTTETKRICSVIDNALRRRRAELNLSKEEPVWLVGEHYTYADLSFVMWNRILLNQSTPEDGKWEDEMPEFYKWHESLISLPAVNKVLELQAECIRTMKDSANEVRNRQADARKI</sequence>
<dbReference type="InterPro" id="IPR036249">
    <property type="entry name" value="Thioredoxin-like_sf"/>
</dbReference>
<dbReference type="InterPro" id="IPR040079">
    <property type="entry name" value="Glutathione_S-Trfase"/>
</dbReference>